<keyword evidence="2" id="KW-1185">Reference proteome</keyword>
<gene>
    <name evidence="1" type="ORF">Cgig2_031587</name>
</gene>
<comment type="caution">
    <text evidence="1">The sequence shown here is derived from an EMBL/GenBank/DDBJ whole genome shotgun (WGS) entry which is preliminary data.</text>
</comment>
<dbReference type="EMBL" id="JAKOGI010001842">
    <property type="protein sequence ID" value="KAJ8423871.1"/>
    <property type="molecule type" value="Genomic_DNA"/>
</dbReference>
<evidence type="ECO:0000313" key="2">
    <source>
        <dbReference type="Proteomes" id="UP001153076"/>
    </source>
</evidence>
<name>A0A9Q1GR76_9CARY</name>
<dbReference type="AlphaFoldDB" id="A0A9Q1GR76"/>
<accession>A0A9Q1GR76</accession>
<protein>
    <submittedName>
        <fullName evidence="1">Uncharacterized protein</fullName>
    </submittedName>
</protein>
<evidence type="ECO:0000313" key="1">
    <source>
        <dbReference type="EMBL" id="KAJ8423871.1"/>
    </source>
</evidence>
<reference evidence="1" key="1">
    <citation type="submission" date="2022-04" db="EMBL/GenBank/DDBJ databases">
        <title>Carnegiea gigantea Genome sequencing and assembly v2.</title>
        <authorList>
            <person name="Copetti D."/>
            <person name="Sanderson M.J."/>
            <person name="Burquez A."/>
            <person name="Wojciechowski M.F."/>
        </authorList>
    </citation>
    <scope>NUCLEOTIDE SEQUENCE</scope>
    <source>
        <strain evidence="1">SGP5-SGP5p</strain>
        <tissue evidence="1">Aerial part</tissue>
    </source>
</reference>
<proteinExistence type="predicted"/>
<dbReference type="Proteomes" id="UP001153076">
    <property type="component" value="Unassembled WGS sequence"/>
</dbReference>
<organism evidence="1 2">
    <name type="scientific">Carnegiea gigantea</name>
    <dbReference type="NCBI Taxonomy" id="171969"/>
    <lineage>
        <taxon>Eukaryota</taxon>
        <taxon>Viridiplantae</taxon>
        <taxon>Streptophyta</taxon>
        <taxon>Embryophyta</taxon>
        <taxon>Tracheophyta</taxon>
        <taxon>Spermatophyta</taxon>
        <taxon>Magnoliopsida</taxon>
        <taxon>eudicotyledons</taxon>
        <taxon>Gunneridae</taxon>
        <taxon>Pentapetalae</taxon>
        <taxon>Caryophyllales</taxon>
        <taxon>Cactineae</taxon>
        <taxon>Cactaceae</taxon>
        <taxon>Cactoideae</taxon>
        <taxon>Echinocereeae</taxon>
        <taxon>Carnegiea</taxon>
    </lineage>
</organism>
<sequence>MHYSHDAKPSNRTGPQRRMAGSSASLRWCWCWRRWQARSHHRIVVAASKVYWPKIKQGVEKWKGLTAPIAFCSFLKPAASHLLISASSPRIRPSAERRRRGFFFSSLTGAVADFAEAVVTSVSYPAREGGKRAEARASVRLTVGREATTRRALVILKEPLKNKGEIKKKNSWTYSSMLG</sequence>